<keyword evidence="7" id="KW-0520">NAD</keyword>
<dbReference type="InterPro" id="IPR036291">
    <property type="entry name" value="NAD(P)-bd_dom_sf"/>
</dbReference>
<evidence type="ECO:0000256" key="5">
    <source>
        <dbReference type="ARBA" id="ARBA00022490"/>
    </source>
</evidence>
<dbReference type="EMBL" id="JAGFMF010011865">
    <property type="protein sequence ID" value="KAG8510689.1"/>
    <property type="molecule type" value="Genomic_DNA"/>
</dbReference>
<proteinExistence type="inferred from homology"/>
<dbReference type="Gene3D" id="3.40.50.720">
    <property type="entry name" value="NAD(P)-binding Rossmann-like Domain"/>
    <property type="match status" value="1"/>
</dbReference>
<evidence type="ECO:0000313" key="11">
    <source>
        <dbReference type="EMBL" id="KAG8510689.1"/>
    </source>
</evidence>
<organism evidence="11 12">
    <name type="scientific">Galemys pyrenaicus</name>
    <name type="common">Iberian desman</name>
    <name type="synonym">Pyrenean desman</name>
    <dbReference type="NCBI Taxonomy" id="202257"/>
    <lineage>
        <taxon>Eukaryota</taxon>
        <taxon>Metazoa</taxon>
        <taxon>Chordata</taxon>
        <taxon>Craniata</taxon>
        <taxon>Vertebrata</taxon>
        <taxon>Euteleostomi</taxon>
        <taxon>Mammalia</taxon>
        <taxon>Eutheria</taxon>
        <taxon>Laurasiatheria</taxon>
        <taxon>Eulipotyphla</taxon>
        <taxon>Talpidae</taxon>
        <taxon>Galemys</taxon>
    </lineage>
</organism>
<evidence type="ECO:0000256" key="1">
    <source>
        <dbReference type="ARBA" id="ARBA00004869"/>
    </source>
</evidence>
<dbReference type="GO" id="GO:0006096">
    <property type="term" value="P:glycolytic process"/>
    <property type="evidence" value="ECO:0007669"/>
    <property type="project" value="UniProtKB-KW"/>
</dbReference>
<sequence length="216" mass="24375">MFCMSLDDSTHDKFNGTITAEKPTSIKWSDGGAEYIVEFTEAWGSHERWGQKNTISAPSVDIPMFVMAMNHEKKEKRFNNASCTTNCSASWPRSSIITLASWRDSRSQSMLSMPLMDDPVEVMSSKKMKQALEGAHRVPWTTLRTRMSLQFSVTPTLPPLMIELPLLLITMLSNLFAGMRMNLTIATGQWTDFMASKEDEAPLDHQNQKAQEAFIS</sequence>
<evidence type="ECO:0000256" key="4">
    <source>
        <dbReference type="ARBA" id="ARBA00021022"/>
    </source>
</evidence>
<keyword evidence="5" id="KW-0963">Cytoplasm</keyword>
<feature type="non-terminal residue" evidence="11">
    <location>
        <position position="216"/>
    </location>
</feature>
<dbReference type="InterPro" id="IPR020828">
    <property type="entry name" value="GlycerAld_3-P_DH_NAD(P)-bd"/>
</dbReference>
<accession>A0A8J5ZW38</accession>
<dbReference type="InterPro" id="IPR020831">
    <property type="entry name" value="GlycerAld/Erythrose_P_DH"/>
</dbReference>
<feature type="domain" description="Glyceraldehyde 3-phosphate dehydrogenase NAD(P) binding" evidence="10">
    <location>
        <begin position="4"/>
        <end position="83"/>
    </location>
</feature>
<dbReference type="GO" id="GO:0004365">
    <property type="term" value="F:glyceraldehyde-3-phosphate dehydrogenase (NAD+) (phosphorylating) activity"/>
    <property type="evidence" value="ECO:0007669"/>
    <property type="project" value="UniProtKB-EC"/>
</dbReference>
<evidence type="ECO:0000256" key="7">
    <source>
        <dbReference type="ARBA" id="ARBA00023027"/>
    </source>
</evidence>
<evidence type="ECO:0000256" key="3">
    <source>
        <dbReference type="ARBA" id="ARBA00013119"/>
    </source>
</evidence>
<comment type="pathway">
    <text evidence="1">Carbohydrate degradation; glycolysis; pyruvate from D-glyceraldehyde 3-phosphate: step 1/5.</text>
</comment>
<dbReference type="AlphaFoldDB" id="A0A8J5ZW38"/>
<evidence type="ECO:0000256" key="6">
    <source>
        <dbReference type="ARBA" id="ARBA00023002"/>
    </source>
</evidence>
<dbReference type="SMART" id="SM00846">
    <property type="entry name" value="Gp_dh_N"/>
    <property type="match status" value="1"/>
</dbReference>
<dbReference type="PANTHER" id="PTHR10836:SF111">
    <property type="entry name" value="GLYCERALDEHYDE-3-PHOSPHATE DEHYDROGENASE"/>
    <property type="match status" value="1"/>
</dbReference>
<evidence type="ECO:0000313" key="12">
    <source>
        <dbReference type="Proteomes" id="UP000700334"/>
    </source>
</evidence>
<evidence type="ECO:0000256" key="9">
    <source>
        <dbReference type="ARBA" id="ARBA00047698"/>
    </source>
</evidence>
<dbReference type="GO" id="GO:0005829">
    <property type="term" value="C:cytosol"/>
    <property type="evidence" value="ECO:0007669"/>
    <property type="project" value="TreeGrafter"/>
</dbReference>
<gene>
    <name evidence="11" type="ORF">J0S82_007670</name>
</gene>
<name>A0A8J5ZW38_GALPY</name>
<dbReference type="SUPFAM" id="SSF51735">
    <property type="entry name" value="NAD(P)-binding Rossmann-fold domains"/>
    <property type="match status" value="1"/>
</dbReference>
<evidence type="ECO:0000256" key="8">
    <source>
        <dbReference type="ARBA" id="ARBA00023152"/>
    </source>
</evidence>
<comment type="caution">
    <text evidence="11">The sequence shown here is derived from an EMBL/GenBank/DDBJ whole genome shotgun (WGS) entry which is preliminary data.</text>
</comment>
<dbReference type="Proteomes" id="UP000700334">
    <property type="component" value="Unassembled WGS sequence"/>
</dbReference>
<evidence type="ECO:0000256" key="2">
    <source>
        <dbReference type="ARBA" id="ARBA00007406"/>
    </source>
</evidence>
<dbReference type="GO" id="GO:0051287">
    <property type="term" value="F:NAD binding"/>
    <property type="evidence" value="ECO:0007669"/>
    <property type="project" value="InterPro"/>
</dbReference>
<comment type="catalytic activity">
    <reaction evidence="9">
        <text>D-glyceraldehyde 3-phosphate + phosphate + NAD(+) = (2R)-3-phospho-glyceroyl phosphate + NADH + H(+)</text>
        <dbReference type="Rhea" id="RHEA:10300"/>
        <dbReference type="ChEBI" id="CHEBI:15378"/>
        <dbReference type="ChEBI" id="CHEBI:43474"/>
        <dbReference type="ChEBI" id="CHEBI:57540"/>
        <dbReference type="ChEBI" id="CHEBI:57604"/>
        <dbReference type="ChEBI" id="CHEBI:57945"/>
        <dbReference type="ChEBI" id="CHEBI:59776"/>
        <dbReference type="EC" id="1.2.1.12"/>
    </reaction>
</comment>
<comment type="similarity">
    <text evidence="2">Belongs to the glyceraldehyde-3-phosphate dehydrogenase family.</text>
</comment>
<keyword evidence="12" id="KW-1185">Reference proteome</keyword>
<reference evidence="11" key="1">
    <citation type="journal article" date="2021" name="Evol. Appl.">
        <title>The genome of the Pyrenean desman and the effects of bottlenecks and inbreeding on the genomic landscape of an endangered species.</title>
        <authorList>
            <person name="Escoda L."/>
            <person name="Castresana J."/>
        </authorList>
    </citation>
    <scope>NUCLEOTIDE SEQUENCE</scope>
    <source>
        <strain evidence="11">IBE-C5619</strain>
    </source>
</reference>
<dbReference type="PANTHER" id="PTHR10836">
    <property type="entry name" value="GLYCERALDEHYDE 3-PHOSPHATE DEHYDROGENASE"/>
    <property type="match status" value="1"/>
</dbReference>
<keyword evidence="8" id="KW-0324">Glycolysis</keyword>
<evidence type="ECO:0000259" key="10">
    <source>
        <dbReference type="SMART" id="SM00846"/>
    </source>
</evidence>
<protein>
    <recommendedName>
        <fullName evidence="4">Glyceraldehyde-3-phosphate dehydrogenase</fullName>
        <ecNumber evidence="3">1.2.1.12</ecNumber>
    </recommendedName>
</protein>
<keyword evidence="6" id="KW-0560">Oxidoreductase</keyword>
<dbReference type="EC" id="1.2.1.12" evidence="3"/>